<dbReference type="InterPro" id="IPR022631">
    <property type="entry name" value="ADOMET_SYNTHASE_CS"/>
</dbReference>
<evidence type="ECO:0000256" key="9">
    <source>
        <dbReference type="ARBA" id="ARBA00022958"/>
    </source>
</evidence>
<dbReference type="InterPro" id="IPR022629">
    <property type="entry name" value="S-AdoMet_synt_central"/>
</dbReference>
<feature type="binding site" evidence="10">
    <location>
        <position position="264"/>
    </location>
    <ligand>
        <name>ATP</name>
        <dbReference type="ChEBI" id="CHEBI:30616"/>
        <note>ligand shared between two neighboring subunits</note>
    </ligand>
</feature>
<evidence type="ECO:0000256" key="2">
    <source>
        <dbReference type="ARBA" id="ARBA00009685"/>
    </source>
</evidence>
<evidence type="ECO:0000256" key="3">
    <source>
        <dbReference type="ARBA" id="ARBA00022563"/>
    </source>
</evidence>
<dbReference type="GO" id="GO:0006730">
    <property type="term" value="P:one-carbon metabolic process"/>
    <property type="evidence" value="ECO:0007669"/>
    <property type="project" value="UniProtKB-KW"/>
</dbReference>
<dbReference type="EMBL" id="AP027081">
    <property type="protein sequence ID" value="BDU78093.1"/>
    <property type="molecule type" value="Genomic_DNA"/>
</dbReference>
<comment type="cofactor">
    <cofactor evidence="10">
        <name>K(+)</name>
        <dbReference type="ChEBI" id="CHEBI:29103"/>
    </cofactor>
    <text evidence="10">Binds 1 potassium ion per subunit.</text>
</comment>
<dbReference type="AlphaFoldDB" id="A0AA48HH27"/>
<evidence type="ECO:0000313" key="17">
    <source>
        <dbReference type="Proteomes" id="UP001228113"/>
    </source>
</evidence>
<dbReference type="Gene3D" id="3.30.300.10">
    <property type="match status" value="3"/>
</dbReference>
<organism evidence="16 17">
    <name type="scientific">Mesoterricola sediminis</name>
    <dbReference type="NCBI Taxonomy" id="2927980"/>
    <lineage>
        <taxon>Bacteria</taxon>
        <taxon>Pseudomonadati</taxon>
        <taxon>Acidobacteriota</taxon>
        <taxon>Holophagae</taxon>
        <taxon>Holophagales</taxon>
        <taxon>Holophagaceae</taxon>
        <taxon>Mesoterricola</taxon>
    </lineage>
</organism>
<accession>A0AA48HH27</accession>
<evidence type="ECO:0000313" key="16">
    <source>
        <dbReference type="EMBL" id="BDU78093.1"/>
    </source>
</evidence>
<feature type="binding site" description="in other chain" evidence="10">
    <location>
        <position position="57"/>
    </location>
    <ligand>
        <name>L-methionine</name>
        <dbReference type="ChEBI" id="CHEBI:57844"/>
        <note>ligand shared between two neighboring subunits</note>
    </ligand>
</feature>
<dbReference type="GO" id="GO:0004478">
    <property type="term" value="F:methionine adenosyltransferase activity"/>
    <property type="evidence" value="ECO:0007669"/>
    <property type="project" value="UniProtKB-UniRule"/>
</dbReference>
<keyword evidence="17" id="KW-1185">Reference proteome</keyword>
<dbReference type="SUPFAM" id="SSF55973">
    <property type="entry name" value="S-adenosylmethionine synthetase"/>
    <property type="match status" value="3"/>
</dbReference>
<evidence type="ECO:0000256" key="10">
    <source>
        <dbReference type="HAMAP-Rule" id="MF_00086"/>
    </source>
</evidence>
<keyword evidence="5 10" id="KW-0479">Metal-binding</keyword>
<feature type="binding site" description="in other chain" evidence="10">
    <location>
        <begin position="247"/>
        <end position="248"/>
    </location>
    <ligand>
        <name>ATP</name>
        <dbReference type="ChEBI" id="CHEBI:30616"/>
        <note>ligand shared between two neighboring subunits</note>
    </ligand>
</feature>
<dbReference type="Proteomes" id="UP001228113">
    <property type="component" value="Chromosome"/>
</dbReference>
<comment type="similarity">
    <text evidence="2 10 12">Belongs to the AdoMet synthase family.</text>
</comment>
<feature type="binding site" description="in other chain" evidence="10">
    <location>
        <begin position="167"/>
        <end position="169"/>
    </location>
    <ligand>
        <name>ATP</name>
        <dbReference type="ChEBI" id="CHEBI:30616"/>
        <note>ligand shared between two neighboring subunits</note>
    </ligand>
</feature>
<dbReference type="PROSITE" id="PS00377">
    <property type="entry name" value="ADOMET_SYNTHASE_2"/>
    <property type="match status" value="1"/>
</dbReference>
<dbReference type="Pfam" id="PF02772">
    <property type="entry name" value="S-AdoMet_synt_M"/>
    <property type="match status" value="1"/>
</dbReference>
<evidence type="ECO:0000256" key="12">
    <source>
        <dbReference type="RuleBase" id="RU004462"/>
    </source>
</evidence>
<evidence type="ECO:0000256" key="6">
    <source>
        <dbReference type="ARBA" id="ARBA00022741"/>
    </source>
</evidence>
<feature type="region of interest" description="Flexible loop" evidence="10">
    <location>
        <begin position="100"/>
        <end position="110"/>
    </location>
</feature>
<dbReference type="GO" id="GO:0006556">
    <property type="term" value="P:S-adenosylmethionine biosynthetic process"/>
    <property type="evidence" value="ECO:0007669"/>
    <property type="project" value="UniProtKB-UniRule"/>
</dbReference>
<feature type="binding site" description="in other chain" evidence="10">
    <location>
        <position position="16"/>
    </location>
    <ligand>
        <name>ATP</name>
        <dbReference type="ChEBI" id="CHEBI:30616"/>
        <note>ligand shared between two neighboring subunits</note>
    </ligand>
</feature>
<feature type="binding site" description="in other chain" evidence="10">
    <location>
        <position position="100"/>
    </location>
    <ligand>
        <name>L-methionine</name>
        <dbReference type="ChEBI" id="CHEBI:57844"/>
        <note>ligand shared between two neighboring subunits</note>
    </ligand>
</feature>
<dbReference type="InterPro" id="IPR022636">
    <property type="entry name" value="S-AdoMet_synthetase_sfam"/>
</dbReference>
<dbReference type="GO" id="GO:0005737">
    <property type="term" value="C:cytoplasm"/>
    <property type="evidence" value="ECO:0007669"/>
    <property type="project" value="UniProtKB-SubCell"/>
</dbReference>
<feature type="domain" description="S-adenosylmethionine synthetase N-terminal" evidence="13">
    <location>
        <begin position="5"/>
        <end position="101"/>
    </location>
</feature>
<comment type="pathway">
    <text evidence="1 10">Amino-acid biosynthesis; S-adenosyl-L-methionine biosynthesis; S-adenosyl-L-methionine from L-methionine: step 1/1.</text>
</comment>
<dbReference type="PROSITE" id="PS00376">
    <property type="entry name" value="ADOMET_SYNTHASE_1"/>
    <property type="match status" value="1"/>
</dbReference>
<dbReference type="KEGG" id="msea:METESE_30510"/>
<evidence type="ECO:0000256" key="8">
    <source>
        <dbReference type="ARBA" id="ARBA00022842"/>
    </source>
</evidence>
<evidence type="ECO:0000259" key="15">
    <source>
        <dbReference type="Pfam" id="PF02773"/>
    </source>
</evidence>
<feature type="binding site" description="in other chain" evidence="10">
    <location>
        <position position="272"/>
    </location>
    <ligand>
        <name>L-methionine</name>
        <dbReference type="ChEBI" id="CHEBI:57844"/>
        <note>ligand shared between two neighboring subunits</note>
    </ligand>
</feature>
<evidence type="ECO:0000259" key="13">
    <source>
        <dbReference type="Pfam" id="PF00438"/>
    </source>
</evidence>
<evidence type="ECO:0000259" key="14">
    <source>
        <dbReference type="Pfam" id="PF02772"/>
    </source>
</evidence>
<keyword evidence="4 10" id="KW-0808">Transferase</keyword>
<gene>
    <name evidence="10 16" type="primary">metK</name>
    <name evidence="16" type="ORF">METESE_30510</name>
</gene>
<keyword evidence="7 10" id="KW-0067">ATP-binding</keyword>
<reference evidence="16" key="1">
    <citation type="journal article" date="2023" name="Int. J. Syst. Evol. Microbiol.">
        <title>Mesoterricola silvestris gen. nov., sp. nov., Mesoterricola sediminis sp. nov., Geothrix oryzae sp. nov., Geothrix edaphica sp. nov., Geothrix rubra sp. nov., and Geothrix limicola sp. nov., six novel members of Acidobacteriota isolated from soils.</title>
        <authorList>
            <person name="Itoh H."/>
            <person name="Sugisawa Y."/>
            <person name="Mise K."/>
            <person name="Xu Z."/>
            <person name="Kuniyasu M."/>
            <person name="Ushijima N."/>
            <person name="Kawano K."/>
            <person name="Kobayashi E."/>
            <person name="Shiratori Y."/>
            <person name="Masuda Y."/>
            <person name="Senoo K."/>
        </authorList>
    </citation>
    <scope>NUCLEOTIDE SEQUENCE</scope>
    <source>
        <strain evidence="16">W786</strain>
    </source>
</reference>
<feature type="domain" description="S-adenosylmethionine synthetase C-terminal" evidence="15">
    <location>
        <begin position="235"/>
        <end position="373"/>
    </location>
</feature>
<dbReference type="InterPro" id="IPR022630">
    <property type="entry name" value="S-AdoMet_synt_C"/>
</dbReference>
<keyword evidence="8 10" id="KW-0460">Magnesium</keyword>
<comment type="cofactor">
    <cofactor evidence="10">
        <name>Mg(2+)</name>
        <dbReference type="ChEBI" id="CHEBI:18420"/>
    </cofactor>
    <text evidence="10">Binds 2 divalent ions per subunit.</text>
</comment>
<dbReference type="NCBIfam" id="TIGR01034">
    <property type="entry name" value="metK"/>
    <property type="match status" value="1"/>
</dbReference>
<proteinExistence type="inferred from homology"/>
<dbReference type="FunFam" id="3.30.300.10:FF:000003">
    <property type="entry name" value="S-adenosylmethionine synthase"/>
    <property type="match status" value="1"/>
</dbReference>
<protein>
    <recommendedName>
        <fullName evidence="10">S-adenosylmethionine synthase</fullName>
        <shortName evidence="10">AdoMet synthase</shortName>
        <ecNumber evidence="10">2.5.1.6</ecNumber>
    </recommendedName>
    <alternativeName>
        <fullName evidence="10">MAT</fullName>
    </alternativeName>
    <alternativeName>
        <fullName evidence="10">Methionine adenosyltransferase</fullName>
    </alternativeName>
</protein>
<dbReference type="GO" id="GO:0000287">
    <property type="term" value="F:magnesium ion binding"/>
    <property type="evidence" value="ECO:0007669"/>
    <property type="project" value="UniProtKB-UniRule"/>
</dbReference>
<evidence type="ECO:0000256" key="5">
    <source>
        <dbReference type="ARBA" id="ARBA00022723"/>
    </source>
</evidence>
<keyword evidence="10" id="KW-0963">Cytoplasm</keyword>
<feature type="binding site" evidence="10">
    <location>
        <position position="44"/>
    </location>
    <ligand>
        <name>K(+)</name>
        <dbReference type="ChEBI" id="CHEBI:29103"/>
    </ligand>
</feature>
<feature type="binding site" evidence="10">
    <location>
        <position position="18"/>
    </location>
    <ligand>
        <name>Mg(2+)</name>
        <dbReference type="ChEBI" id="CHEBI:18420"/>
    </ligand>
</feature>
<dbReference type="GO" id="GO:0005524">
    <property type="term" value="F:ATP binding"/>
    <property type="evidence" value="ECO:0007669"/>
    <property type="project" value="UniProtKB-UniRule"/>
</dbReference>
<keyword evidence="3 10" id="KW-0554">One-carbon metabolism</keyword>
<dbReference type="Pfam" id="PF02773">
    <property type="entry name" value="S-AdoMet_synt_C"/>
    <property type="match status" value="1"/>
</dbReference>
<feature type="binding site" evidence="10">
    <location>
        <position position="268"/>
    </location>
    <ligand>
        <name>ATP</name>
        <dbReference type="ChEBI" id="CHEBI:30616"/>
        <note>ligand shared between two neighboring subunits</note>
    </ligand>
</feature>
<evidence type="ECO:0000256" key="1">
    <source>
        <dbReference type="ARBA" id="ARBA00005224"/>
    </source>
</evidence>
<feature type="binding site" evidence="10">
    <location>
        <position position="241"/>
    </location>
    <ligand>
        <name>L-methionine</name>
        <dbReference type="ChEBI" id="CHEBI:57844"/>
        <note>ligand shared between two neighboring subunits</note>
    </ligand>
</feature>
<feature type="binding site" description="in other chain" evidence="10">
    <location>
        <begin position="232"/>
        <end position="233"/>
    </location>
    <ligand>
        <name>ATP</name>
        <dbReference type="ChEBI" id="CHEBI:30616"/>
        <note>ligand shared between two neighboring subunits</note>
    </ligand>
</feature>
<keyword evidence="9 10" id="KW-0630">Potassium</keyword>
<keyword evidence="6 10" id="KW-0547">Nucleotide-binding</keyword>
<dbReference type="EC" id="2.5.1.6" evidence="10"/>
<dbReference type="Pfam" id="PF00438">
    <property type="entry name" value="S-AdoMet_synt_N"/>
    <property type="match status" value="1"/>
</dbReference>
<comment type="catalytic activity">
    <reaction evidence="10">
        <text>L-methionine + ATP + H2O = S-adenosyl-L-methionine + phosphate + diphosphate</text>
        <dbReference type="Rhea" id="RHEA:21080"/>
        <dbReference type="ChEBI" id="CHEBI:15377"/>
        <dbReference type="ChEBI" id="CHEBI:30616"/>
        <dbReference type="ChEBI" id="CHEBI:33019"/>
        <dbReference type="ChEBI" id="CHEBI:43474"/>
        <dbReference type="ChEBI" id="CHEBI:57844"/>
        <dbReference type="ChEBI" id="CHEBI:59789"/>
        <dbReference type="EC" id="2.5.1.6"/>
    </reaction>
</comment>
<dbReference type="HAMAP" id="MF_00086">
    <property type="entry name" value="S_AdoMet_synth1"/>
    <property type="match status" value="1"/>
</dbReference>
<dbReference type="InterPro" id="IPR022628">
    <property type="entry name" value="S-AdoMet_synt_N"/>
</dbReference>
<comment type="subcellular location">
    <subcellularLocation>
        <location evidence="10 11">Cytoplasm</location>
    </subcellularLocation>
</comment>
<sequence length="386" mass="41905">MSHEFLFTSESVSEGHPDKVSDQISDAVLDAVLAQDPRSRVAAETLCNTGLVVMAGEITTDAVVDYIQVARNVIRDIGYDNTDYGIDYRGCAVMVCYDKQSQDISQGVSEGQGLDKEQGAGDQGLMFGYACDETDVLMPAAIHYAHRLMERQAALRKSGRLPWLRPDAKSQVTLRYVDGRPVSARSIVLSTQHAPELEHAVIREAVIEEIIKPVMPAEWLKDTEYLVNPTGRFVIGGPQGDCGLTGRKIIVDTYGGMAPHGGGAFSGKDPSKVDRSAAYAARYVAKNIVAAGLASRCEIQVAYAIGVARPVSVMVTTFGTGKVDDAVLERLVAEHFDLSPKGIIRSLDLLRPIYRQTASYGHFGRIGDFPWEKTDKAGLLADAVKR</sequence>
<evidence type="ECO:0000256" key="4">
    <source>
        <dbReference type="ARBA" id="ARBA00022679"/>
    </source>
</evidence>
<dbReference type="PIRSF" id="PIRSF000497">
    <property type="entry name" value="MAT"/>
    <property type="match status" value="1"/>
</dbReference>
<feature type="binding site" evidence="10">
    <location>
        <position position="241"/>
    </location>
    <ligand>
        <name>ATP</name>
        <dbReference type="ChEBI" id="CHEBI:30616"/>
        <note>ligand shared between two neighboring subunits</note>
    </ligand>
</feature>
<comment type="function">
    <text evidence="10">Catalyzes the formation of S-adenosylmethionine (AdoMet) from methionine and ATP. The overall synthetic reaction is composed of two sequential steps, AdoMet formation and the subsequent tripolyphosphate hydrolysis which occurs prior to release of AdoMet from the enzyme.</text>
</comment>
<feature type="domain" description="S-adenosylmethionine synthetase central" evidence="14">
    <location>
        <begin position="117"/>
        <end position="233"/>
    </location>
</feature>
<evidence type="ECO:0000256" key="7">
    <source>
        <dbReference type="ARBA" id="ARBA00022840"/>
    </source>
</evidence>
<dbReference type="CDD" id="cd18079">
    <property type="entry name" value="S-AdoMet_synt"/>
    <property type="match status" value="1"/>
</dbReference>
<dbReference type="RefSeq" id="WP_243333503.1">
    <property type="nucleotide sequence ID" value="NZ_AP027081.1"/>
</dbReference>
<evidence type="ECO:0000256" key="11">
    <source>
        <dbReference type="RuleBase" id="RU000542"/>
    </source>
</evidence>
<dbReference type="InterPro" id="IPR002133">
    <property type="entry name" value="S-AdoMet_synthetase"/>
</dbReference>
<dbReference type="PANTHER" id="PTHR11964">
    <property type="entry name" value="S-ADENOSYLMETHIONINE SYNTHETASE"/>
    <property type="match status" value="1"/>
</dbReference>
<comment type="subunit">
    <text evidence="10">Homotetramer; dimer of dimers.</text>
</comment>
<name>A0AA48HH27_9BACT</name>